<accession>A0A2B7X3E7</accession>
<dbReference type="GO" id="GO:0008270">
    <property type="term" value="F:zinc ion binding"/>
    <property type="evidence" value="ECO:0007669"/>
    <property type="project" value="InterPro"/>
</dbReference>
<feature type="domain" description="Xylanolytic transcriptional activator regulatory" evidence="3">
    <location>
        <begin position="191"/>
        <end position="257"/>
    </location>
</feature>
<dbReference type="InterPro" id="IPR050613">
    <property type="entry name" value="Sec_Metabolite_Reg"/>
</dbReference>
<comment type="caution">
    <text evidence="4">The sequence shown here is derived from an EMBL/GenBank/DDBJ whole genome shotgun (WGS) entry which is preliminary data.</text>
</comment>
<organism evidence="4 5">
    <name type="scientific">Blastomyces parvus</name>
    <dbReference type="NCBI Taxonomy" id="2060905"/>
    <lineage>
        <taxon>Eukaryota</taxon>
        <taxon>Fungi</taxon>
        <taxon>Dikarya</taxon>
        <taxon>Ascomycota</taxon>
        <taxon>Pezizomycotina</taxon>
        <taxon>Eurotiomycetes</taxon>
        <taxon>Eurotiomycetidae</taxon>
        <taxon>Onygenales</taxon>
        <taxon>Ajellomycetaceae</taxon>
        <taxon>Blastomyces</taxon>
    </lineage>
</organism>
<evidence type="ECO:0000256" key="2">
    <source>
        <dbReference type="ARBA" id="ARBA00023242"/>
    </source>
</evidence>
<dbReference type="EMBL" id="PDNC01000047">
    <property type="protein sequence ID" value="PGH03576.1"/>
    <property type="molecule type" value="Genomic_DNA"/>
</dbReference>
<dbReference type="Proteomes" id="UP000224080">
    <property type="component" value="Unassembled WGS sequence"/>
</dbReference>
<sequence length="540" mass="61160">MACSSFTSNQPASSLVARSAHTAASAMSTPFNHTIRLNSGLYRTENDFLFPCHPSPFRSSAVELAYLHPTSHQIDICWQTYLNNVDQIVKVLHAPSSEAILQRAQNSNASLASHHYALVFTIYLSAILSMPQEDVESCFNAPKVEVLSAYRAAAELALTRANFLRTENIHTLQAFVLFLSISIFMDETKFAWALTGLARRLVCSMSTELSQFAKEIHRRLWWQLWYLDRRATEDHGEIPSSCEAIMNPELPLNINDSDLAPNMVGAPRQRNGWTEMSFYLVRLEIARTSSKLDTTASQSRKKVIIKEGWSNIRTSYLVHCDDRQPVPWLAKHVAHVLNTEMWFKFYGQECFVASSSPGARTIRNQLFLLAMDIVDTPRRVERDPHAKTWKWLLKGYLQFLPLGFLLTELCYRTSRCEVVDRAWKIAEDAFSRWTDEDRNSKNGEILCRLMDRAKVARAQTILRLSTMATSLQTAYHPPSERNDVTATAIGPCHNECATFIDNFPLLHVNCLEYETPSSSSTDVIPLNIGGLPHGSHSRLT</sequence>
<dbReference type="CDD" id="cd12148">
    <property type="entry name" value="fungal_TF_MHR"/>
    <property type="match status" value="1"/>
</dbReference>
<dbReference type="GO" id="GO:0006351">
    <property type="term" value="P:DNA-templated transcription"/>
    <property type="evidence" value="ECO:0007669"/>
    <property type="project" value="InterPro"/>
</dbReference>
<proteinExistence type="predicted"/>
<evidence type="ECO:0000313" key="4">
    <source>
        <dbReference type="EMBL" id="PGH03576.1"/>
    </source>
</evidence>
<evidence type="ECO:0000259" key="3">
    <source>
        <dbReference type="SMART" id="SM00906"/>
    </source>
</evidence>
<keyword evidence="2" id="KW-0539">Nucleus</keyword>
<dbReference type="AlphaFoldDB" id="A0A2B7X3E7"/>
<dbReference type="PANTHER" id="PTHR31001:SF85">
    <property type="entry name" value="ZN(II)2CYS6 TRANSCRIPTION FACTOR (EUROFUNG)"/>
    <property type="match status" value="1"/>
</dbReference>
<dbReference type="GO" id="GO:0003677">
    <property type="term" value="F:DNA binding"/>
    <property type="evidence" value="ECO:0007669"/>
    <property type="project" value="InterPro"/>
</dbReference>
<evidence type="ECO:0000256" key="1">
    <source>
        <dbReference type="ARBA" id="ARBA00004123"/>
    </source>
</evidence>
<protein>
    <recommendedName>
        <fullName evidence="3">Xylanolytic transcriptional activator regulatory domain-containing protein</fullName>
    </recommendedName>
</protein>
<dbReference type="OrthoDB" id="4206507at2759"/>
<dbReference type="GO" id="GO:0005634">
    <property type="term" value="C:nucleus"/>
    <property type="evidence" value="ECO:0007669"/>
    <property type="project" value="UniProtKB-SubCell"/>
</dbReference>
<dbReference type="SMART" id="SM00906">
    <property type="entry name" value="Fungal_trans"/>
    <property type="match status" value="1"/>
</dbReference>
<evidence type="ECO:0000313" key="5">
    <source>
        <dbReference type="Proteomes" id="UP000224080"/>
    </source>
</evidence>
<dbReference type="Pfam" id="PF04082">
    <property type="entry name" value="Fungal_trans"/>
    <property type="match status" value="1"/>
</dbReference>
<name>A0A2B7X3E7_9EURO</name>
<dbReference type="InterPro" id="IPR007219">
    <property type="entry name" value="XnlR_reg_dom"/>
</dbReference>
<dbReference type="PANTHER" id="PTHR31001">
    <property type="entry name" value="UNCHARACTERIZED TRANSCRIPTIONAL REGULATORY PROTEIN"/>
    <property type="match status" value="1"/>
</dbReference>
<reference evidence="4 5" key="1">
    <citation type="submission" date="2017-10" db="EMBL/GenBank/DDBJ databases">
        <title>Comparative genomics in systemic dimorphic fungi from Ajellomycetaceae.</title>
        <authorList>
            <person name="Munoz J.F."/>
            <person name="Mcewen J.G."/>
            <person name="Clay O.K."/>
            <person name="Cuomo C.A."/>
        </authorList>
    </citation>
    <scope>NUCLEOTIDE SEQUENCE [LARGE SCALE GENOMIC DNA]</scope>
    <source>
        <strain evidence="4 5">UAMH130</strain>
    </source>
</reference>
<gene>
    <name evidence="4" type="ORF">GX51_04002</name>
</gene>
<comment type="subcellular location">
    <subcellularLocation>
        <location evidence="1">Nucleus</location>
    </subcellularLocation>
</comment>
<keyword evidence="5" id="KW-1185">Reference proteome</keyword>